<keyword evidence="2" id="KW-0812">Transmembrane</keyword>
<protein>
    <submittedName>
        <fullName evidence="3">DUF4190 domain-containing protein</fullName>
    </submittedName>
</protein>
<evidence type="ECO:0000256" key="1">
    <source>
        <dbReference type="SAM" id="MobiDB-lite"/>
    </source>
</evidence>
<feature type="compositionally biased region" description="Basic and acidic residues" evidence="1">
    <location>
        <begin position="216"/>
        <end position="225"/>
    </location>
</feature>
<accession>A0A936K5L7</accession>
<dbReference type="Proteomes" id="UP000709959">
    <property type="component" value="Unassembled WGS sequence"/>
</dbReference>
<dbReference type="EMBL" id="JADKCH010000003">
    <property type="protein sequence ID" value="MBK8572091.1"/>
    <property type="molecule type" value="Genomic_DNA"/>
</dbReference>
<evidence type="ECO:0000313" key="3">
    <source>
        <dbReference type="EMBL" id="MBK8572091.1"/>
    </source>
</evidence>
<keyword evidence="2" id="KW-1133">Transmembrane helix</keyword>
<evidence type="ECO:0000313" key="4">
    <source>
        <dbReference type="Proteomes" id="UP000709959"/>
    </source>
</evidence>
<dbReference type="InterPro" id="IPR045584">
    <property type="entry name" value="Pilin-like"/>
</dbReference>
<sequence>MSDAFLTPAPGAKAAKLCGILAIVFALTCVGFPIAIVLGIVALVQQAKAKRLAKAEPQTYLPVPATGLVTGIIGLVLPVLMLPFVGIVSAIAIPALLGQRERAREMAVQAMVETARQQAEAIVADLHAKAPGQVPSQDAVIQALSRDPGIQAFKNPYNPSAPAFKRGREGVPGTVTVYPDMEEVDGVTTWSIKFRGIIRRGGQEHSIEAEVITHTQEKVHGRTEDGWEVVQPPVEPAPQKD</sequence>
<keyword evidence="2" id="KW-0472">Membrane</keyword>
<dbReference type="AlphaFoldDB" id="A0A936K5L7"/>
<feature type="region of interest" description="Disordered" evidence="1">
    <location>
        <begin position="216"/>
        <end position="241"/>
    </location>
</feature>
<organism evidence="3 4">
    <name type="scientific">Candidatus Geothrix odensensis</name>
    <dbReference type="NCBI Taxonomy" id="2954440"/>
    <lineage>
        <taxon>Bacteria</taxon>
        <taxon>Pseudomonadati</taxon>
        <taxon>Acidobacteriota</taxon>
        <taxon>Holophagae</taxon>
        <taxon>Holophagales</taxon>
        <taxon>Holophagaceae</taxon>
        <taxon>Geothrix</taxon>
    </lineage>
</organism>
<evidence type="ECO:0000256" key="2">
    <source>
        <dbReference type="SAM" id="Phobius"/>
    </source>
</evidence>
<reference evidence="3 4" key="1">
    <citation type="submission" date="2020-10" db="EMBL/GenBank/DDBJ databases">
        <title>Connecting structure to function with the recovery of over 1000 high-quality activated sludge metagenome-assembled genomes encoding full-length rRNA genes using long-read sequencing.</title>
        <authorList>
            <person name="Singleton C.M."/>
            <person name="Petriglieri F."/>
            <person name="Kristensen J.M."/>
            <person name="Kirkegaard R.H."/>
            <person name="Michaelsen T.Y."/>
            <person name="Andersen M.H."/>
            <person name="Karst S.M."/>
            <person name="Dueholm M.S."/>
            <person name="Nielsen P.H."/>
            <person name="Albertsen M."/>
        </authorList>
    </citation>
    <scope>NUCLEOTIDE SEQUENCE [LARGE SCALE GENOMIC DNA]</scope>
    <source>
        <strain evidence="3">OdNE_18-Q3-R46-58_MAXAC.008</strain>
    </source>
</reference>
<dbReference type="SUPFAM" id="SSF54523">
    <property type="entry name" value="Pili subunits"/>
    <property type="match status" value="1"/>
</dbReference>
<dbReference type="Gene3D" id="3.30.700.10">
    <property type="entry name" value="Glycoprotein, Type 4 Pilin"/>
    <property type="match status" value="1"/>
</dbReference>
<feature type="transmembrane region" description="Helical" evidence="2">
    <location>
        <begin position="65"/>
        <end position="97"/>
    </location>
</feature>
<feature type="transmembrane region" description="Helical" evidence="2">
    <location>
        <begin position="20"/>
        <end position="44"/>
    </location>
</feature>
<comment type="caution">
    <text evidence="3">The sequence shown here is derived from an EMBL/GenBank/DDBJ whole genome shotgun (WGS) entry which is preliminary data.</text>
</comment>
<name>A0A936K5L7_9BACT</name>
<proteinExistence type="predicted"/>
<gene>
    <name evidence="3" type="ORF">IPN91_05465</name>
</gene>